<name>A0A1I3YG83_9HYPH</name>
<dbReference type="RefSeq" id="WP_091680801.1">
    <property type="nucleotide sequence ID" value="NZ_FOSN01000005.1"/>
</dbReference>
<reference evidence="2 3" key="1">
    <citation type="submission" date="2016-10" db="EMBL/GenBank/DDBJ databases">
        <authorList>
            <person name="de Groot N.N."/>
        </authorList>
    </citation>
    <scope>NUCLEOTIDE SEQUENCE [LARGE SCALE GENOMIC DNA]</scope>
    <source>
        <strain evidence="2 3">NE2</strain>
    </source>
</reference>
<evidence type="ECO:0000313" key="3">
    <source>
        <dbReference type="Proteomes" id="UP000198755"/>
    </source>
</evidence>
<keyword evidence="3" id="KW-1185">Reference proteome</keyword>
<sequence length="140" mass="15645">MGHIPASAILHQLHLARERDPNFGFREVPATRSGEYEIFCSTLDPMNGTRTLTEIKTTDRNPQTREPMFLASTVQKFFLDAKVAVEPDFLKLLLSEVARGDPNGVDPYANPYDPEEPPTFWAPDPPGDGQVNLAIPREKP</sequence>
<organism evidence="2 3">
    <name type="scientific">Methylocapsa palsarum</name>
    <dbReference type="NCBI Taxonomy" id="1612308"/>
    <lineage>
        <taxon>Bacteria</taxon>
        <taxon>Pseudomonadati</taxon>
        <taxon>Pseudomonadota</taxon>
        <taxon>Alphaproteobacteria</taxon>
        <taxon>Hyphomicrobiales</taxon>
        <taxon>Beijerinckiaceae</taxon>
        <taxon>Methylocapsa</taxon>
    </lineage>
</organism>
<accession>A0A1I3YG83</accession>
<dbReference type="EMBL" id="FOSN01000005">
    <property type="protein sequence ID" value="SFK30291.1"/>
    <property type="molecule type" value="Genomic_DNA"/>
</dbReference>
<protein>
    <submittedName>
        <fullName evidence="2">Uncharacterized protein</fullName>
    </submittedName>
</protein>
<gene>
    <name evidence="2" type="ORF">SAMN05444581_105220</name>
</gene>
<dbReference type="AlphaFoldDB" id="A0A1I3YG83"/>
<evidence type="ECO:0000256" key="1">
    <source>
        <dbReference type="SAM" id="MobiDB-lite"/>
    </source>
</evidence>
<evidence type="ECO:0000313" key="2">
    <source>
        <dbReference type="EMBL" id="SFK30291.1"/>
    </source>
</evidence>
<feature type="region of interest" description="Disordered" evidence="1">
    <location>
        <begin position="99"/>
        <end position="140"/>
    </location>
</feature>
<dbReference type="Proteomes" id="UP000198755">
    <property type="component" value="Unassembled WGS sequence"/>
</dbReference>
<proteinExistence type="predicted"/>